<dbReference type="AlphaFoldDB" id="K1TM62"/>
<evidence type="ECO:0000313" key="3">
    <source>
        <dbReference type="EMBL" id="EKC67410.1"/>
    </source>
</evidence>
<sequence length="132" mass="14121">HIHPSVIRATFAMFGADRMILISDSMRATGLEDGEYTLGGQPVTVRGNLATLHDGTIAGSATNLMDCMRFVVKTVGLPLETAVMCATENPAKEIGIFNEVGSISVGKRADFVLLDQELNIAAVYIDGKEFTC</sequence>
<evidence type="ECO:0000259" key="2">
    <source>
        <dbReference type="Pfam" id="PF01979"/>
    </source>
</evidence>
<dbReference type="EMBL" id="AJWY01006237">
    <property type="protein sequence ID" value="EKC67410.1"/>
    <property type="molecule type" value="Genomic_DNA"/>
</dbReference>
<dbReference type="GO" id="GO:0006046">
    <property type="term" value="P:N-acetylglucosamine catabolic process"/>
    <property type="evidence" value="ECO:0007669"/>
    <property type="project" value="TreeGrafter"/>
</dbReference>
<gene>
    <name evidence="3" type="ORF">LEA_09319</name>
</gene>
<dbReference type="SUPFAM" id="SSF51338">
    <property type="entry name" value="Composite domain of metallo-dependent hydrolases"/>
    <property type="match status" value="1"/>
</dbReference>
<organism evidence="3">
    <name type="scientific">human gut metagenome</name>
    <dbReference type="NCBI Taxonomy" id="408170"/>
    <lineage>
        <taxon>unclassified sequences</taxon>
        <taxon>metagenomes</taxon>
        <taxon>organismal metagenomes</taxon>
    </lineage>
</organism>
<evidence type="ECO:0000256" key="1">
    <source>
        <dbReference type="ARBA" id="ARBA00022801"/>
    </source>
</evidence>
<dbReference type="PANTHER" id="PTHR11113:SF14">
    <property type="entry name" value="N-ACETYLGLUCOSAMINE-6-PHOSPHATE DEACETYLASE"/>
    <property type="match status" value="1"/>
</dbReference>
<dbReference type="InterPro" id="IPR006680">
    <property type="entry name" value="Amidohydro-rel"/>
</dbReference>
<comment type="caution">
    <text evidence="3">The sequence shown here is derived from an EMBL/GenBank/DDBJ whole genome shotgun (WGS) entry which is preliminary data.</text>
</comment>
<protein>
    <submittedName>
        <fullName evidence="3">N-acetylglucosamine-6-phosphate deacetylase</fullName>
    </submittedName>
</protein>
<reference evidence="3" key="1">
    <citation type="journal article" date="2013" name="Environ. Microbiol.">
        <title>Microbiota from the distal guts of lean and obese adolescents exhibit partial functional redundancy besides clear differences in community structure.</title>
        <authorList>
            <person name="Ferrer M."/>
            <person name="Ruiz A."/>
            <person name="Lanza F."/>
            <person name="Haange S.B."/>
            <person name="Oberbach A."/>
            <person name="Till H."/>
            <person name="Bargiela R."/>
            <person name="Campoy C."/>
            <person name="Segura M.T."/>
            <person name="Richter M."/>
            <person name="von Bergen M."/>
            <person name="Seifert J."/>
            <person name="Suarez A."/>
        </authorList>
    </citation>
    <scope>NUCLEOTIDE SEQUENCE</scope>
</reference>
<dbReference type="Pfam" id="PF01979">
    <property type="entry name" value="Amidohydro_1"/>
    <property type="match status" value="1"/>
</dbReference>
<dbReference type="SUPFAM" id="SSF51556">
    <property type="entry name" value="Metallo-dependent hydrolases"/>
    <property type="match status" value="1"/>
</dbReference>
<name>K1TM62_9ZZZZ</name>
<dbReference type="InterPro" id="IPR032466">
    <property type="entry name" value="Metal_Hydrolase"/>
</dbReference>
<feature type="domain" description="Amidohydrolase-related" evidence="2">
    <location>
        <begin position="53"/>
        <end position="128"/>
    </location>
</feature>
<feature type="non-terminal residue" evidence="3">
    <location>
        <position position="1"/>
    </location>
</feature>
<dbReference type="InterPro" id="IPR011059">
    <property type="entry name" value="Metal-dep_hydrolase_composite"/>
</dbReference>
<dbReference type="GO" id="GO:0008448">
    <property type="term" value="F:N-acetylglucosamine-6-phosphate deacetylase activity"/>
    <property type="evidence" value="ECO:0007669"/>
    <property type="project" value="TreeGrafter"/>
</dbReference>
<accession>K1TM62</accession>
<dbReference type="PANTHER" id="PTHR11113">
    <property type="entry name" value="N-ACETYLGLUCOSAMINE-6-PHOSPHATE DEACETYLASE"/>
    <property type="match status" value="1"/>
</dbReference>
<dbReference type="Gene3D" id="3.20.20.140">
    <property type="entry name" value="Metal-dependent hydrolases"/>
    <property type="match status" value="1"/>
</dbReference>
<keyword evidence="1" id="KW-0378">Hydrolase</keyword>
<proteinExistence type="predicted"/>